<protein>
    <recommendedName>
        <fullName evidence="3">Jacalin-type lectin domain-containing protein</fullName>
    </recommendedName>
</protein>
<dbReference type="Pfam" id="PF22693">
    <property type="entry name" value="MACPF_1"/>
    <property type="match status" value="1"/>
</dbReference>
<dbReference type="SMART" id="SM00915">
    <property type="entry name" value="Jacalin"/>
    <property type="match status" value="1"/>
</dbReference>
<evidence type="ECO:0000256" key="1">
    <source>
        <dbReference type="ARBA" id="ARBA00022729"/>
    </source>
</evidence>
<evidence type="ECO:0000259" key="3">
    <source>
        <dbReference type="PROSITE" id="PS51752"/>
    </source>
</evidence>
<accession>A0A8H3BYU8</accession>
<keyword evidence="2" id="KW-0430">Lectin</keyword>
<dbReference type="Proteomes" id="UP000663846">
    <property type="component" value="Unassembled WGS sequence"/>
</dbReference>
<keyword evidence="1" id="KW-0732">Signal</keyword>
<dbReference type="PANTHER" id="PTHR33589">
    <property type="entry name" value="OS11G0524900 PROTEIN"/>
    <property type="match status" value="1"/>
</dbReference>
<proteinExistence type="predicted"/>
<dbReference type="PANTHER" id="PTHR33589:SF3">
    <property type="entry name" value="ZYMOGEN GRANULE MEMBRANE PROTEIN 16-LIKE"/>
    <property type="match status" value="1"/>
</dbReference>
<dbReference type="InterPro" id="IPR001229">
    <property type="entry name" value="Jacalin-like_lectin_dom"/>
</dbReference>
<dbReference type="SUPFAM" id="SSF51101">
    <property type="entry name" value="Mannose-binding lectins"/>
    <property type="match status" value="2"/>
</dbReference>
<dbReference type="InterPro" id="IPR036404">
    <property type="entry name" value="Jacalin-like_lectin_dom_sf"/>
</dbReference>
<organism evidence="4 5">
    <name type="scientific">Rhizoctonia solani</name>
    <dbReference type="NCBI Taxonomy" id="456999"/>
    <lineage>
        <taxon>Eukaryota</taxon>
        <taxon>Fungi</taxon>
        <taxon>Dikarya</taxon>
        <taxon>Basidiomycota</taxon>
        <taxon>Agaricomycotina</taxon>
        <taxon>Agaricomycetes</taxon>
        <taxon>Cantharellales</taxon>
        <taxon>Ceratobasidiaceae</taxon>
        <taxon>Rhizoctonia</taxon>
    </lineage>
</organism>
<feature type="domain" description="Jacalin-type lectin" evidence="3">
    <location>
        <begin position="449"/>
        <end position="597"/>
    </location>
</feature>
<dbReference type="InterPro" id="IPR052321">
    <property type="entry name" value="PolyBind_ProtTraffic"/>
</dbReference>
<name>A0A8H3BYU8_9AGAM</name>
<dbReference type="Gene3D" id="2.100.10.30">
    <property type="entry name" value="Jacalin-like lectin domain"/>
    <property type="match status" value="2"/>
</dbReference>
<evidence type="ECO:0000256" key="2">
    <source>
        <dbReference type="ARBA" id="ARBA00022734"/>
    </source>
</evidence>
<evidence type="ECO:0000313" key="4">
    <source>
        <dbReference type="EMBL" id="CAE6467214.1"/>
    </source>
</evidence>
<sequence>MSTRPDSATTRLFWESLQRDTSEFPDDPDDPDYKPQSDFLRGVSFNGSTEPYKCSRQVFYVREGTVCSVQPCQDVSTEEFYPISDEDARYVHMGWPAPGSLPARPWDMVYHMPKSSSGQDKWVSRRMVVRKWTISLRTQDLIAVESFIAAVEAALKEWTSVGQMEALRTVFATWGEMIPLSAVIGCSLAATGILGSKQTLTGDTTTYLPPNRGPDIMQAIEKSLDITGNFERKFESRIQGGYPEIFSKSGFDTWLANAMDTNNWPTWQVIKVNRAAPVTDLLPKSLREKVGRLFSYGNMISRSPAVGLQAPLAFDGASLGTKDIKQINFWHNGVVLQDISIVYTDSAVAGPYGFGMNNRVTDSLILNRGEFITDVFIWSTSNSITSIQFAKNTAQVSARYGVQTGAGDPTICNKAGRALLGISGSFSTTSLTQLQMVWRNDIKSYESRIIDSTTIGSSNATIFNDFEFLGDPATSRITRIQYRNTTNQPVSRLQFTYSSMSDGKLAHQQTPVRGTDGGAVSDWTLAEDEYVIMVKGNYTANVIYCLEFETNKGNTRKFGQVAGDSFYLTPPNRDMVLYYVLGKSAGYLQSLTVVWGMPPAADPNR</sequence>
<dbReference type="AlphaFoldDB" id="A0A8H3BYU8"/>
<dbReference type="Pfam" id="PF01419">
    <property type="entry name" value="Jacalin"/>
    <property type="match status" value="2"/>
</dbReference>
<dbReference type="InterPro" id="IPR054586">
    <property type="entry name" value="MACPF_1_fungal"/>
</dbReference>
<dbReference type="GO" id="GO:0030246">
    <property type="term" value="F:carbohydrate binding"/>
    <property type="evidence" value="ECO:0007669"/>
    <property type="project" value="UniProtKB-KW"/>
</dbReference>
<evidence type="ECO:0000313" key="5">
    <source>
        <dbReference type="Proteomes" id="UP000663846"/>
    </source>
</evidence>
<reference evidence="4" key="1">
    <citation type="submission" date="2021-01" db="EMBL/GenBank/DDBJ databases">
        <authorList>
            <person name="Kaushik A."/>
        </authorList>
    </citation>
    <scope>NUCLEOTIDE SEQUENCE</scope>
    <source>
        <strain evidence="4">AG1-1C</strain>
    </source>
</reference>
<dbReference type="PROSITE" id="PS51752">
    <property type="entry name" value="JACALIN_LECTIN"/>
    <property type="match status" value="2"/>
</dbReference>
<gene>
    <name evidence="4" type="ORF">RDB_LOCUS169384</name>
</gene>
<feature type="domain" description="Jacalin-type lectin" evidence="3">
    <location>
        <begin position="300"/>
        <end position="440"/>
    </location>
</feature>
<dbReference type="EMBL" id="CAJMWS010000879">
    <property type="protein sequence ID" value="CAE6467214.1"/>
    <property type="molecule type" value="Genomic_DNA"/>
</dbReference>
<comment type="caution">
    <text evidence="4">The sequence shown here is derived from an EMBL/GenBank/DDBJ whole genome shotgun (WGS) entry which is preliminary data.</text>
</comment>